<proteinExistence type="predicted"/>
<feature type="transmembrane region" description="Helical" evidence="3">
    <location>
        <begin position="27"/>
        <end position="45"/>
    </location>
</feature>
<comment type="caution">
    <text evidence="5">The sequence shown here is derived from an EMBL/GenBank/DDBJ whole genome shotgun (WGS) entry which is preliminary data.</text>
</comment>
<evidence type="ECO:0000256" key="1">
    <source>
        <dbReference type="ARBA" id="ARBA00023170"/>
    </source>
</evidence>
<dbReference type="Proteomes" id="UP000762676">
    <property type="component" value="Unassembled WGS sequence"/>
</dbReference>
<sequence length="255" mass="28710">MSVSTSGKDPELECAIEDRPSLVAMQLHIFAFFGAGIAMSSWSWTRASLSSWERFFRWIFHKPSNKPVKLKRHRMIAQMFEKRKEINQGRMSISYRSSHDDPLGVLAFNQSMKFDFNSGSDDELSSNFAMAMPQLVRRRGGVIFPMSSMGRRHSDSDVTSVISTRRVSRESLVEFRDTSFVIVDRDGLPAFALPEPGSGRGGRSKRKKVMKTRKQRKRDKLSRAKPTSGPMFTGPFASQCSDWDAAAASQILAVS</sequence>
<dbReference type="EMBL" id="BMAT01009688">
    <property type="protein sequence ID" value="GFS11889.1"/>
    <property type="molecule type" value="Genomic_DNA"/>
</dbReference>
<evidence type="ECO:0000259" key="4">
    <source>
        <dbReference type="Pfam" id="PF01534"/>
    </source>
</evidence>
<keyword evidence="3" id="KW-1133">Transmembrane helix</keyword>
<dbReference type="GO" id="GO:0016020">
    <property type="term" value="C:membrane"/>
    <property type="evidence" value="ECO:0007669"/>
    <property type="project" value="InterPro"/>
</dbReference>
<feature type="region of interest" description="Disordered" evidence="2">
    <location>
        <begin position="192"/>
        <end position="238"/>
    </location>
</feature>
<evidence type="ECO:0000256" key="2">
    <source>
        <dbReference type="SAM" id="MobiDB-lite"/>
    </source>
</evidence>
<keyword evidence="3" id="KW-0472">Membrane</keyword>
<feature type="domain" description="Frizzled/Smoothened 7TM" evidence="4">
    <location>
        <begin position="12"/>
        <end position="57"/>
    </location>
</feature>
<gene>
    <name evidence="5" type="ORF">ElyMa_004845500</name>
</gene>
<name>A0AAV4IQ71_9GAST</name>
<keyword evidence="3" id="KW-0812">Transmembrane</keyword>
<feature type="compositionally biased region" description="Basic residues" evidence="2">
    <location>
        <begin position="202"/>
        <end position="220"/>
    </location>
</feature>
<evidence type="ECO:0000256" key="3">
    <source>
        <dbReference type="SAM" id="Phobius"/>
    </source>
</evidence>
<organism evidence="5 6">
    <name type="scientific">Elysia marginata</name>
    <dbReference type="NCBI Taxonomy" id="1093978"/>
    <lineage>
        <taxon>Eukaryota</taxon>
        <taxon>Metazoa</taxon>
        <taxon>Spiralia</taxon>
        <taxon>Lophotrochozoa</taxon>
        <taxon>Mollusca</taxon>
        <taxon>Gastropoda</taxon>
        <taxon>Heterobranchia</taxon>
        <taxon>Euthyneura</taxon>
        <taxon>Panpulmonata</taxon>
        <taxon>Sacoglossa</taxon>
        <taxon>Placobranchoidea</taxon>
        <taxon>Plakobranchidae</taxon>
        <taxon>Elysia</taxon>
    </lineage>
</organism>
<keyword evidence="6" id="KW-1185">Reference proteome</keyword>
<dbReference type="GO" id="GO:0007166">
    <property type="term" value="P:cell surface receptor signaling pathway"/>
    <property type="evidence" value="ECO:0007669"/>
    <property type="project" value="InterPro"/>
</dbReference>
<accession>A0AAV4IQ71</accession>
<dbReference type="InterPro" id="IPR000539">
    <property type="entry name" value="Frizzled/Smoothened_7TM"/>
</dbReference>
<evidence type="ECO:0000313" key="6">
    <source>
        <dbReference type="Proteomes" id="UP000762676"/>
    </source>
</evidence>
<evidence type="ECO:0000313" key="5">
    <source>
        <dbReference type="EMBL" id="GFS11889.1"/>
    </source>
</evidence>
<dbReference type="AlphaFoldDB" id="A0AAV4IQ71"/>
<reference evidence="5 6" key="1">
    <citation type="journal article" date="2021" name="Elife">
        <title>Chloroplast acquisition without the gene transfer in kleptoplastic sea slugs, Plakobranchus ocellatus.</title>
        <authorList>
            <person name="Maeda T."/>
            <person name="Takahashi S."/>
            <person name="Yoshida T."/>
            <person name="Shimamura S."/>
            <person name="Takaki Y."/>
            <person name="Nagai Y."/>
            <person name="Toyoda A."/>
            <person name="Suzuki Y."/>
            <person name="Arimoto A."/>
            <person name="Ishii H."/>
            <person name="Satoh N."/>
            <person name="Nishiyama T."/>
            <person name="Hasebe M."/>
            <person name="Maruyama T."/>
            <person name="Minagawa J."/>
            <person name="Obokata J."/>
            <person name="Shigenobu S."/>
        </authorList>
    </citation>
    <scope>NUCLEOTIDE SEQUENCE [LARGE SCALE GENOMIC DNA]</scope>
</reference>
<protein>
    <submittedName>
        <fullName evidence="5">Class d atypical g-protein coupled receptor gprsmo1</fullName>
    </submittedName>
</protein>
<dbReference type="Gene3D" id="1.20.1070.10">
    <property type="entry name" value="Rhodopsin 7-helix transmembrane proteins"/>
    <property type="match status" value="1"/>
</dbReference>
<dbReference type="Pfam" id="PF01534">
    <property type="entry name" value="Frizzled"/>
    <property type="match status" value="1"/>
</dbReference>
<keyword evidence="1 5" id="KW-0675">Receptor</keyword>